<sequence length="258" mass="29877">MNIVVNKQDYTNPPGWLACLLRHPVYGERLQTTNFDFEALENFPQKRLLSKAYHNVKTLANKSDLRRYAVLYHFGGIWVDLDNLIVNDMRPLFGFDFVYASGSRLNGAVLGVSGPQSLFMRAAIDHAITTFETNRYPKSYYKFADDLFKDLDKKYKKLFLKLSGCLFESSWGGKFQHAPSNSDFWRHPTKPENEGFFLDPTGMFTYHWHGNWGLGITPTSFGSVAHSNYVRELELDRSIFQPAEEHNWSRPTEMLLNR</sequence>
<dbReference type="AlphaFoldDB" id="A0AAD2CM86"/>
<dbReference type="Proteomes" id="UP001295423">
    <property type="component" value="Unassembled WGS sequence"/>
</dbReference>
<dbReference type="Gene3D" id="3.90.550.20">
    <property type="match status" value="1"/>
</dbReference>
<dbReference type="SUPFAM" id="SSF53448">
    <property type="entry name" value="Nucleotide-diphospho-sugar transferases"/>
    <property type="match status" value="1"/>
</dbReference>
<gene>
    <name evidence="1" type="ORF">CYCCA115_LOCUS1358</name>
</gene>
<dbReference type="InterPro" id="IPR007577">
    <property type="entry name" value="GlycoTrfase_DXD_sugar-bd_CS"/>
</dbReference>
<comment type="caution">
    <text evidence="1">The sequence shown here is derived from an EMBL/GenBank/DDBJ whole genome shotgun (WGS) entry which is preliminary data.</text>
</comment>
<protein>
    <recommendedName>
        <fullName evidence="3">Alpha 1,4-glycosyltransferase domain-containing protein</fullName>
    </recommendedName>
</protein>
<evidence type="ECO:0000313" key="2">
    <source>
        <dbReference type="Proteomes" id="UP001295423"/>
    </source>
</evidence>
<evidence type="ECO:0008006" key="3">
    <source>
        <dbReference type="Google" id="ProtNLM"/>
    </source>
</evidence>
<proteinExistence type="predicted"/>
<accession>A0AAD2CM86</accession>
<keyword evidence="2" id="KW-1185">Reference proteome</keyword>
<dbReference type="EMBL" id="CAKOGP040000025">
    <property type="protein sequence ID" value="CAJ1927834.1"/>
    <property type="molecule type" value="Genomic_DNA"/>
</dbReference>
<dbReference type="InterPro" id="IPR029044">
    <property type="entry name" value="Nucleotide-diphossugar_trans"/>
</dbReference>
<name>A0AAD2CM86_9STRA</name>
<evidence type="ECO:0000313" key="1">
    <source>
        <dbReference type="EMBL" id="CAJ1927834.1"/>
    </source>
</evidence>
<reference evidence="1" key="1">
    <citation type="submission" date="2023-08" db="EMBL/GenBank/DDBJ databases">
        <authorList>
            <person name="Audoor S."/>
            <person name="Bilcke G."/>
        </authorList>
    </citation>
    <scope>NUCLEOTIDE SEQUENCE</scope>
</reference>
<organism evidence="1 2">
    <name type="scientific">Cylindrotheca closterium</name>
    <dbReference type="NCBI Taxonomy" id="2856"/>
    <lineage>
        <taxon>Eukaryota</taxon>
        <taxon>Sar</taxon>
        <taxon>Stramenopiles</taxon>
        <taxon>Ochrophyta</taxon>
        <taxon>Bacillariophyta</taxon>
        <taxon>Bacillariophyceae</taxon>
        <taxon>Bacillariophycidae</taxon>
        <taxon>Bacillariales</taxon>
        <taxon>Bacillariaceae</taxon>
        <taxon>Cylindrotheca</taxon>
    </lineage>
</organism>
<dbReference type="Pfam" id="PF04488">
    <property type="entry name" value="Gly_transf_sug"/>
    <property type="match status" value="1"/>
</dbReference>